<dbReference type="EMBL" id="CP036281">
    <property type="protein sequence ID" value="QDU78708.1"/>
    <property type="molecule type" value="Genomic_DNA"/>
</dbReference>
<keyword evidence="4" id="KW-1015">Disulfide bond</keyword>
<evidence type="ECO:0000313" key="9">
    <source>
        <dbReference type="Proteomes" id="UP000317178"/>
    </source>
</evidence>
<feature type="disulfide bond" description="Redox-active" evidence="4">
    <location>
        <begin position="99"/>
        <end position="103"/>
    </location>
</feature>
<feature type="transmembrane region" description="Helical" evidence="6">
    <location>
        <begin position="6"/>
        <end position="25"/>
    </location>
</feature>
<feature type="compositionally biased region" description="Acidic residues" evidence="5">
    <location>
        <begin position="228"/>
        <end position="238"/>
    </location>
</feature>
<evidence type="ECO:0000256" key="1">
    <source>
        <dbReference type="ARBA" id="ARBA00010996"/>
    </source>
</evidence>
<dbReference type="Proteomes" id="UP000317178">
    <property type="component" value="Chromosome"/>
</dbReference>
<dbReference type="KEGG" id="plon:Pla110_04120"/>
<proteinExistence type="inferred from homology"/>
<feature type="binding site" evidence="3">
    <location>
        <position position="99"/>
    </location>
    <ligand>
        <name>Cu cation</name>
        <dbReference type="ChEBI" id="CHEBI:23378"/>
    </ligand>
</feature>
<dbReference type="PANTHER" id="PTHR12151">
    <property type="entry name" value="ELECTRON TRANSPORT PROTIN SCO1/SENC FAMILY MEMBER"/>
    <property type="match status" value="1"/>
</dbReference>
<dbReference type="InterPro" id="IPR003782">
    <property type="entry name" value="SCO1/SenC"/>
</dbReference>
<comment type="similarity">
    <text evidence="1">Belongs to the SCO1/2 family.</text>
</comment>
<dbReference type="InterPro" id="IPR036249">
    <property type="entry name" value="Thioredoxin-like_sf"/>
</dbReference>
<keyword evidence="9" id="KW-1185">Reference proteome</keyword>
<dbReference type="Pfam" id="PF02630">
    <property type="entry name" value="SCO1-SenC"/>
    <property type="match status" value="1"/>
</dbReference>
<sequence>MFRRPFFWVGAILWVVVLVVGYRMMTGAGKNPVEIGVPPESVEGTLVPTDDVTSEAVEASPWPAEGLPEFSLTAHTGETVTKESLMGQPWLVDFIFTRCTGPCPKLTARMSLMQEELSDTNVKLITITVDPEFDDVEKMKRYAMVYGAEDDRWLMLTGGYEEIYDLIEKGFQMPVQEIEGADEGSKFLHTTNILFVDENGVVQEKVNGLIDSEVVSLRRKLVKKYGDITDDSTTEDDEKIPPAADGN</sequence>
<organism evidence="8 9">
    <name type="scientific">Polystyrenella longa</name>
    <dbReference type="NCBI Taxonomy" id="2528007"/>
    <lineage>
        <taxon>Bacteria</taxon>
        <taxon>Pseudomonadati</taxon>
        <taxon>Planctomycetota</taxon>
        <taxon>Planctomycetia</taxon>
        <taxon>Planctomycetales</taxon>
        <taxon>Planctomycetaceae</taxon>
        <taxon>Polystyrenella</taxon>
    </lineage>
</organism>
<evidence type="ECO:0000256" key="6">
    <source>
        <dbReference type="SAM" id="Phobius"/>
    </source>
</evidence>
<keyword evidence="3" id="KW-0479">Metal-binding</keyword>
<feature type="binding site" evidence="3">
    <location>
        <position position="103"/>
    </location>
    <ligand>
        <name>Cu cation</name>
        <dbReference type="ChEBI" id="CHEBI:23378"/>
    </ligand>
</feature>
<evidence type="ECO:0000256" key="4">
    <source>
        <dbReference type="PIRSR" id="PIRSR603782-2"/>
    </source>
</evidence>
<gene>
    <name evidence="8" type="ORF">Pla110_04120</name>
</gene>
<evidence type="ECO:0000259" key="7">
    <source>
        <dbReference type="PROSITE" id="PS51352"/>
    </source>
</evidence>
<evidence type="ECO:0000313" key="8">
    <source>
        <dbReference type="EMBL" id="QDU78708.1"/>
    </source>
</evidence>
<keyword evidence="6" id="KW-0472">Membrane</keyword>
<feature type="binding site" evidence="3">
    <location>
        <position position="189"/>
    </location>
    <ligand>
        <name>Cu cation</name>
        <dbReference type="ChEBI" id="CHEBI:23378"/>
    </ligand>
</feature>
<dbReference type="SUPFAM" id="SSF52833">
    <property type="entry name" value="Thioredoxin-like"/>
    <property type="match status" value="1"/>
</dbReference>
<accession>A0A518CHK1</accession>
<protein>
    <recommendedName>
        <fullName evidence="7">Thioredoxin domain-containing protein</fullName>
    </recommendedName>
</protein>
<dbReference type="OrthoDB" id="9811998at2"/>
<dbReference type="CDD" id="cd02968">
    <property type="entry name" value="SCO"/>
    <property type="match status" value="1"/>
</dbReference>
<reference evidence="8 9" key="1">
    <citation type="submission" date="2019-02" db="EMBL/GenBank/DDBJ databases">
        <title>Deep-cultivation of Planctomycetes and their phenomic and genomic characterization uncovers novel biology.</title>
        <authorList>
            <person name="Wiegand S."/>
            <person name="Jogler M."/>
            <person name="Boedeker C."/>
            <person name="Pinto D."/>
            <person name="Vollmers J."/>
            <person name="Rivas-Marin E."/>
            <person name="Kohn T."/>
            <person name="Peeters S.H."/>
            <person name="Heuer A."/>
            <person name="Rast P."/>
            <person name="Oberbeckmann S."/>
            <person name="Bunk B."/>
            <person name="Jeske O."/>
            <person name="Meyerdierks A."/>
            <person name="Storesund J.E."/>
            <person name="Kallscheuer N."/>
            <person name="Luecker S."/>
            <person name="Lage O.M."/>
            <person name="Pohl T."/>
            <person name="Merkel B.J."/>
            <person name="Hornburger P."/>
            <person name="Mueller R.-W."/>
            <person name="Bruemmer F."/>
            <person name="Labrenz M."/>
            <person name="Spormann A.M."/>
            <person name="Op den Camp H."/>
            <person name="Overmann J."/>
            <person name="Amann R."/>
            <person name="Jetten M.S.M."/>
            <person name="Mascher T."/>
            <person name="Medema M.H."/>
            <person name="Devos D.P."/>
            <person name="Kaster A.-K."/>
            <person name="Ovreas L."/>
            <person name="Rohde M."/>
            <person name="Galperin M.Y."/>
            <person name="Jogler C."/>
        </authorList>
    </citation>
    <scope>NUCLEOTIDE SEQUENCE [LARGE SCALE GENOMIC DNA]</scope>
    <source>
        <strain evidence="8 9">Pla110</strain>
    </source>
</reference>
<dbReference type="Gene3D" id="3.40.30.10">
    <property type="entry name" value="Glutaredoxin"/>
    <property type="match status" value="1"/>
</dbReference>
<name>A0A518CHK1_9PLAN</name>
<feature type="domain" description="Thioredoxin" evidence="7">
    <location>
        <begin position="61"/>
        <end position="227"/>
    </location>
</feature>
<keyword evidence="6" id="KW-0812">Transmembrane</keyword>
<dbReference type="AlphaFoldDB" id="A0A518CHK1"/>
<dbReference type="PANTHER" id="PTHR12151:SF25">
    <property type="entry name" value="LINALOOL DEHYDRATASE_ISOMERASE DOMAIN-CONTAINING PROTEIN"/>
    <property type="match status" value="1"/>
</dbReference>
<keyword evidence="2 3" id="KW-0186">Copper</keyword>
<evidence type="ECO:0000256" key="5">
    <source>
        <dbReference type="SAM" id="MobiDB-lite"/>
    </source>
</evidence>
<evidence type="ECO:0000256" key="3">
    <source>
        <dbReference type="PIRSR" id="PIRSR603782-1"/>
    </source>
</evidence>
<dbReference type="GO" id="GO:0046872">
    <property type="term" value="F:metal ion binding"/>
    <property type="evidence" value="ECO:0007669"/>
    <property type="project" value="UniProtKB-KW"/>
</dbReference>
<dbReference type="RefSeq" id="WP_144992681.1">
    <property type="nucleotide sequence ID" value="NZ_CP036281.1"/>
</dbReference>
<dbReference type="InterPro" id="IPR013766">
    <property type="entry name" value="Thioredoxin_domain"/>
</dbReference>
<evidence type="ECO:0000256" key="2">
    <source>
        <dbReference type="ARBA" id="ARBA00023008"/>
    </source>
</evidence>
<keyword evidence="6" id="KW-1133">Transmembrane helix</keyword>
<dbReference type="PROSITE" id="PS51352">
    <property type="entry name" value="THIOREDOXIN_2"/>
    <property type="match status" value="1"/>
</dbReference>
<feature type="region of interest" description="Disordered" evidence="5">
    <location>
        <begin position="228"/>
        <end position="247"/>
    </location>
</feature>